<dbReference type="PATRIC" id="fig|47853.6.peg.5808"/>
<proteinExistence type="predicted"/>
<dbReference type="RefSeq" id="WP_043968361.1">
    <property type="nucleotide sequence ID" value="NZ_JXSX01000003.1"/>
</dbReference>
<evidence type="ECO:0000259" key="2">
    <source>
        <dbReference type="Pfam" id="PF25837"/>
    </source>
</evidence>
<dbReference type="InterPro" id="IPR058788">
    <property type="entry name" value="ApnL_N"/>
</dbReference>
<dbReference type="Pfam" id="PF25838">
    <property type="entry name" value="Apionate_lact_M"/>
    <property type="match status" value="1"/>
</dbReference>
<dbReference type="OrthoDB" id="931854at2"/>
<sequence length="599" mass="62235">MPDTGGADELAWGDRESAEPWHDLALGRWSARLTARGIEDVRLDGRRVLTRVLHTVRATDWSTERAALAYTLAPPGRDGPAATFTARYPGHGLDLRGEIRAVPDGFDVVFESRPAGPRTVRVNRVGPAVLHPGDQAGRPVRGHPGGLPAGFAFPRHVARSPVFAAGARMELGLAPTGVVLELDGGEFEVEDHRDWSDDGFKTYTPPLAAPRPIVLRPGDVLRHRLRITAAPGRSSPAGARPRRPDEATPAGVMPPLGLQHSGGALPPAALAAVAELRPAFLHLTTDLAHPRWRDLLAADATAARALDVPVVLTLVADPTDPGPAAELPGLLDGRLTTVLAFDTGTARTSAALVRALRPRLGAGVTIGGGSRAHLAALLAAPPVDELDVVTFPIASCAHDVDRAAVRSSLDSHPAVLAAATELAGGRPLLVGPVGHLPYWDSWGAATPGPAYGWGPGLARQRSVFHAAWTVAALAGFAAAGVARVSLCHTTGLRGVGEPAGDVFAAYPVWFALRELAGTAGWRRLPGATPPGTTGLRLRGPAGGLDLLACLADDPPAGGFPPTAEVLHAVAGTLRREPARTAGTPTPCVVVDRQPRGGQP</sequence>
<dbReference type="InterPro" id="IPR058787">
    <property type="entry name" value="ApnL_M"/>
</dbReference>
<feature type="domain" description="D-apionate lactonase TIM barrel" evidence="3">
    <location>
        <begin position="258"/>
        <end position="519"/>
    </location>
</feature>
<feature type="domain" description="D-apionate lactonase N-terminal" evidence="2">
    <location>
        <begin position="12"/>
        <end position="230"/>
    </location>
</feature>
<reference evidence="4 5" key="1">
    <citation type="submission" date="2015-01" db="EMBL/GenBank/DDBJ databases">
        <title>Sequencing and annotation of Micromonospora carbonacea strain JXNU-1 genome.</title>
        <authorList>
            <person name="Long Z."/>
            <person name="Huang Y."/>
            <person name="Jiang Y."/>
        </authorList>
    </citation>
    <scope>NUCLEOTIDE SEQUENCE [LARGE SCALE GENOMIC DNA]</scope>
    <source>
        <strain evidence="4 5">JXNU-1</strain>
    </source>
</reference>
<evidence type="ECO:0000256" key="1">
    <source>
        <dbReference type="SAM" id="MobiDB-lite"/>
    </source>
</evidence>
<feature type="compositionally biased region" description="Low complexity" evidence="1">
    <location>
        <begin position="229"/>
        <end position="239"/>
    </location>
</feature>
<evidence type="ECO:0000313" key="4">
    <source>
        <dbReference type="EMBL" id="KIR61419.1"/>
    </source>
</evidence>
<feature type="region of interest" description="Disordered" evidence="1">
    <location>
        <begin position="228"/>
        <end position="250"/>
    </location>
</feature>
<accession>A0A0D0WRS5</accession>
<organism evidence="4 5">
    <name type="scientific">Micromonospora haikouensis</name>
    <dbReference type="NCBI Taxonomy" id="686309"/>
    <lineage>
        <taxon>Bacteria</taxon>
        <taxon>Bacillati</taxon>
        <taxon>Actinomycetota</taxon>
        <taxon>Actinomycetes</taxon>
        <taxon>Micromonosporales</taxon>
        <taxon>Micromonosporaceae</taxon>
        <taxon>Micromonospora</taxon>
    </lineage>
</organism>
<feature type="region of interest" description="Disordered" evidence="1">
    <location>
        <begin position="578"/>
        <end position="599"/>
    </location>
</feature>
<dbReference type="Pfam" id="PF25837">
    <property type="entry name" value="Apionate_lact_N"/>
    <property type="match status" value="1"/>
</dbReference>
<keyword evidence="5" id="KW-1185">Reference proteome</keyword>
<protein>
    <submittedName>
        <fullName evidence="4">Uncharacterized protein</fullName>
    </submittedName>
</protein>
<evidence type="ECO:0000313" key="5">
    <source>
        <dbReference type="Proteomes" id="UP000032254"/>
    </source>
</evidence>
<dbReference type="EMBL" id="JXSX01000003">
    <property type="protein sequence ID" value="KIR61419.1"/>
    <property type="molecule type" value="Genomic_DNA"/>
</dbReference>
<dbReference type="GeneID" id="301307799"/>
<gene>
    <name evidence="4" type="ORF">TK50_27695</name>
</gene>
<dbReference type="Proteomes" id="UP000032254">
    <property type="component" value="Unassembled WGS sequence"/>
</dbReference>
<name>A0A0D0WRS5_9ACTN</name>
<comment type="caution">
    <text evidence="4">The sequence shown here is derived from an EMBL/GenBank/DDBJ whole genome shotgun (WGS) entry which is preliminary data.</text>
</comment>
<evidence type="ECO:0000259" key="3">
    <source>
        <dbReference type="Pfam" id="PF25838"/>
    </source>
</evidence>
<dbReference type="AlphaFoldDB" id="A0A0D0WRS5"/>